<accession>A0A5J4SB87</accession>
<name>A0A5J4SB87_9ZZZZ</name>
<evidence type="ECO:0000256" key="1">
    <source>
        <dbReference type="SAM" id="MobiDB-lite"/>
    </source>
</evidence>
<protein>
    <recommendedName>
        <fullName evidence="2">Transposase zinc-ribbon domain-containing protein</fullName>
    </recommendedName>
</protein>
<dbReference type="EMBL" id="SNRY01000310">
    <property type="protein sequence ID" value="KAA6342705.1"/>
    <property type="molecule type" value="Genomic_DNA"/>
</dbReference>
<evidence type="ECO:0000313" key="3">
    <source>
        <dbReference type="EMBL" id="KAA6342705.1"/>
    </source>
</evidence>
<feature type="region of interest" description="Disordered" evidence="1">
    <location>
        <begin position="141"/>
        <end position="162"/>
    </location>
</feature>
<gene>
    <name evidence="3" type="ORF">EZS27_009577</name>
</gene>
<dbReference type="InterPro" id="IPR024442">
    <property type="entry name" value="Transposase_Zn_ribbon"/>
</dbReference>
<comment type="caution">
    <text evidence="3">The sequence shown here is derived from an EMBL/GenBank/DDBJ whole genome shotgun (WGS) entry which is preliminary data.</text>
</comment>
<dbReference type="AlphaFoldDB" id="A0A5J4SB87"/>
<organism evidence="3">
    <name type="scientific">termite gut metagenome</name>
    <dbReference type="NCBI Taxonomy" id="433724"/>
    <lineage>
        <taxon>unclassified sequences</taxon>
        <taxon>metagenomes</taxon>
        <taxon>organismal metagenomes</taxon>
    </lineage>
</organism>
<feature type="compositionally biased region" description="Basic residues" evidence="1">
    <location>
        <begin position="149"/>
        <end position="161"/>
    </location>
</feature>
<dbReference type="NCBIfam" id="NF033547">
    <property type="entry name" value="transpos_IS1595"/>
    <property type="match status" value="1"/>
</dbReference>
<feature type="domain" description="Transposase zinc-ribbon" evidence="2">
    <location>
        <begin position="11"/>
        <end position="55"/>
    </location>
</feature>
<reference evidence="3" key="1">
    <citation type="submission" date="2019-03" db="EMBL/GenBank/DDBJ databases">
        <title>Single cell metagenomics reveals metabolic interactions within the superorganism composed of flagellate Streblomastix strix and complex community of Bacteroidetes bacteria on its surface.</title>
        <authorList>
            <person name="Treitli S.C."/>
            <person name="Kolisko M."/>
            <person name="Husnik F."/>
            <person name="Keeling P."/>
            <person name="Hampl V."/>
        </authorList>
    </citation>
    <scope>NUCLEOTIDE SEQUENCE</scope>
    <source>
        <strain evidence="3">STM</strain>
    </source>
</reference>
<evidence type="ECO:0000259" key="2">
    <source>
        <dbReference type="Pfam" id="PF12760"/>
    </source>
</evidence>
<sequence>MNLLNFVSQYPDESSCKAKFKEYRDHQGVICPVCGHREHYWKRDKESYECKQCGKRQSLRANTVMHGSQLPFRYWFIAIHLLTSTKKSFSAAELQRQLGHKRYEPIWNMLHKLRGIMGKRDEQYSLSGVIELDEGFFSTETNNEEKQKPLKRGRGSQKKSKVLVMAESQPLEGQTTKNGKPRRVGHIKMIVINDLRAGTITR</sequence>
<proteinExistence type="predicted"/>
<dbReference type="Pfam" id="PF12760">
    <property type="entry name" value="Zn_ribbon_IS1595"/>
    <property type="match status" value="1"/>
</dbReference>